<dbReference type="Proteomes" id="UP000250321">
    <property type="component" value="Unassembled WGS sequence"/>
</dbReference>
<feature type="compositionally biased region" description="Basic residues" evidence="20">
    <location>
        <begin position="88"/>
        <end position="99"/>
    </location>
</feature>
<evidence type="ECO:0000256" key="4">
    <source>
        <dbReference type="ARBA" id="ARBA00012759"/>
    </source>
</evidence>
<keyword evidence="24" id="KW-1185">Reference proteome</keyword>
<dbReference type="SUPFAM" id="SSF57850">
    <property type="entry name" value="RING/U-box"/>
    <property type="match status" value="1"/>
</dbReference>
<dbReference type="InterPro" id="IPR012946">
    <property type="entry name" value="X8"/>
</dbReference>
<keyword evidence="8" id="KW-0479">Metal-binding</keyword>
<evidence type="ECO:0000256" key="8">
    <source>
        <dbReference type="ARBA" id="ARBA00022723"/>
    </source>
</evidence>
<dbReference type="GO" id="GO:0008270">
    <property type="term" value="F:zinc ion binding"/>
    <property type="evidence" value="ECO:0007669"/>
    <property type="project" value="UniProtKB-KW"/>
</dbReference>
<dbReference type="SMART" id="SM00768">
    <property type="entry name" value="X8"/>
    <property type="match status" value="1"/>
</dbReference>
<keyword evidence="9" id="KW-0732">Signal</keyword>
<evidence type="ECO:0000256" key="6">
    <source>
        <dbReference type="ARBA" id="ARBA00022622"/>
    </source>
</evidence>
<dbReference type="PROSITE" id="PS50235">
    <property type="entry name" value="USP_3"/>
    <property type="match status" value="1"/>
</dbReference>
<feature type="compositionally biased region" description="Basic and acidic residues" evidence="20">
    <location>
        <begin position="13"/>
        <end position="25"/>
    </location>
</feature>
<evidence type="ECO:0000313" key="23">
    <source>
        <dbReference type="EMBL" id="PQQ12178.1"/>
    </source>
</evidence>
<keyword evidence="12 23" id="KW-0378">Hydrolase</keyword>
<evidence type="ECO:0000313" key="24">
    <source>
        <dbReference type="Proteomes" id="UP000250321"/>
    </source>
</evidence>
<dbReference type="FunFam" id="1.20.58.1040:FF:000001">
    <property type="entry name" value="Glucan endo-1,3-beta-glucosidase 4"/>
    <property type="match status" value="1"/>
</dbReference>
<evidence type="ECO:0000256" key="5">
    <source>
        <dbReference type="ARBA" id="ARBA00022475"/>
    </source>
</evidence>
<dbReference type="InterPro" id="IPR050164">
    <property type="entry name" value="Peptidase_C19"/>
</dbReference>
<keyword evidence="17" id="KW-0449">Lipoprotein</keyword>
<dbReference type="Pfam" id="PF07983">
    <property type="entry name" value="X8"/>
    <property type="match status" value="1"/>
</dbReference>
<feature type="domain" description="USP" evidence="21">
    <location>
        <begin position="233"/>
        <end position="988"/>
    </location>
</feature>
<keyword evidence="14" id="KW-0472">Membrane</keyword>
<protein>
    <recommendedName>
        <fullName evidence="4">ubiquitinyl hydrolase 1</fullName>
        <ecNumber evidence="4">3.4.19.12</ecNumber>
    </recommendedName>
</protein>
<reference evidence="23 24" key="1">
    <citation type="submission" date="2018-02" db="EMBL/GenBank/DDBJ databases">
        <title>Draft genome of wild Prunus yedoensis var. nudiflora.</title>
        <authorList>
            <person name="Baek S."/>
            <person name="Kim J.-H."/>
            <person name="Choi K."/>
            <person name="Kim G.-B."/>
            <person name="Cho A."/>
            <person name="Jang H."/>
            <person name="Shin C.-H."/>
            <person name="Yu H.-J."/>
            <person name="Mun J.-H."/>
        </authorList>
    </citation>
    <scope>NUCLEOTIDE SEQUENCE [LARGE SCALE GENOMIC DNA]</scope>
    <source>
        <strain evidence="24">cv. Jeju island</strain>
        <tissue evidence="23">Leaf</tissue>
    </source>
</reference>
<evidence type="ECO:0000259" key="21">
    <source>
        <dbReference type="PROSITE" id="PS50235"/>
    </source>
</evidence>
<evidence type="ECO:0000256" key="13">
    <source>
        <dbReference type="ARBA" id="ARBA00022833"/>
    </source>
</evidence>
<comment type="subcellular location">
    <subcellularLocation>
        <location evidence="2">Cell membrane</location>
        <topology evidence="2">Lipid-anchor</topology>
        <topology evidence="2">GPI-anchor</topology>
    </subcellularLocation>
</comment>
<gene>
    <name evidence="23" type="ORF">Pyn_00195</name>
</gene>
<evidence type="ECO:0000256" key="9">
    <source>
        <dbReference type="ARBA" id="ARBA00022729"/>
    </source>
</evidence>
<feature type="region of interest" description="Disordered" evidence="20">
    <location>
        <begin position="83"/>
        <end position="103"/>
    </location>
</feature>
<dbReference type="Pfam" id="PF02148">
    <property type="entry name" value="zf-UBP"/>
    <property type="match status" value="1"/>
</dbReference>
<dbReference type="EMBL" id="PJQY01000369">
    <property type="protein sequence ID" value="PQQ12178.1"/>
    <property type="molecule type" value="Genomic_DNA"/>
</dbReference>
<dbReference type="PROSITE" id="PS00973">
    <property type="entry name" value="USP_2"/>
    <property type="match status" value="1"/>
</dbReference>
<dbReference type="GO" id="GO:0009506">
    <property type="term" value="C:plasmodesma"/>
    <property type="evidence" value="ECO:0007669"/>
    <property type="project" value="UniProtKB-ARBA"/>
</dbReference>
<dbReference type="SMART" id="SM00290">
    <property type="entry name" value="ZnF_UBP"/>
    <property type="match status" value="1"/>
</dbReference>
<evidence type="ECO:0000256" key="15">
    <source>
        <dbReference type="ARBA" id="ARBA00023157"/>
    </source>
</evidence>
<dbReference type="InterPro" id="IPR001607">
    <property type="entry name" value="Znf_UBP"/>
</dbReference>
<proteinExistence type="inferred from homology"/>
<dbReference type="PANTHER" id="PTHR24006:SF781">
    <property type="entry name" value="LD34905P"/>
    <property type="match status" value="1"/>
</dbReference>
<name>A0A314Z4Q9_PRUYE</name>
<evidence type="ECO:0000256" key="11">
    <source>
        <dbReference type="ARBA" id="ARBA00022786"/>
    </source>
</evidence>
<evidence type="ECO:0000256" key="10">
    <source>
        <dbReference type="ARBA" id="ARBA00022771"/>
    </source>
</evidence>
<dbReference type="InterPro" id="IPR001394">
    <property type="entry name" value="Peptidase_C19_UCH"/>
</dbReference>
<evidence type="ECO:0000256" key="18">
    <source>
        <dbReference type="ARBA" id="ARBA00058678"/>
    </source>
</evidence>
<feature type="region of interest" description="Disordered" evidence="20">
    <location>
        <begin position="390"/>
        <end position="454"/>
    </location>
</feature>
<evidence type="ECO:0000256" key="17">
    <source>
        <dbReference type="ARBA" id="ARBA00023288"/>
    </source>
</evidence>
<dbReference type="Gene3D" id="1.20.58.1040">
    <property type="match status" value="1"/>
</dbReference>
<evidence type="ECO:0000256" key="2">
    <source>
        <dbReference type="ARBA" id="ARBA00004609"/>
    </source>
</evidence>
<dbReference type="STRING" id="2094558.A0A314Z4Q9"/>
<dbReference type="Pfam" id="PF00443">
    <property type="entry name" value="UCH"/>
    <property type="match status" value="1"/>
</dbReference>
<evidence type="ECO:0000259" key="22">
    <source>
        <dbReference type="PROSITE" id="PS50271"/>
    </source>
</evidence>
<feature type="compositionally biased region" description="Basic residues" evidence="20">
    <location>
        <begin position="404"/>
        <end position="421"/>
    </location>
</feature>
<dbReference type="Gene3D" id="3.30.40.10">
    <property type="entry name" value="Zinc/RING finger domain, C3HC4 (zinc finger)"/>
    <property type="match status" value="1"/>
</dbReference>
<keyword evidence="13" id="KW-0862">Zinc</keyword>
<comment type="catalytic activity">
    <reaction evidence="1">
        <text>Thiol-dependent hydrolysis of ester, thioester, amide, peptide and isopeptide bonds formed by the C-terminal Gly of ubiquitin (a 76-residue protein attached to proteins as an intracellular targeting signal).</text>
        <dbReference type="EC" id="3.4.19.12"/>
    </reaction>
</comment>
<keyword evidence="5" id="KW-1003">Cell membrane</keyword>
<sequence length="1180" mass="128373">MGKKVKKKARAAPQKDKWIAADSPKKAPQPSNPSVKNGDDAVSVPKEKKPCPHVDKGVDLNKLSAKIGSSEVVRCEDCREGAVDRRGGKGKGKHGKKKGSASVDSKSESKAIWVCLECGHYSCGGVGLPTTPQCHALRHARQTRHPLVIHFENPQLRWCFSCSMLIKIDKMEENSEQKDVFSDVVKLIKGHSSEESSVNVEDVWFGNGSVTSDIKSANNISSDLDGRGGYMVRGLVNLGNTCFFNSVLQNILGIDRLRGYFLNVDAVSGALTISLKKLFTETKPEAGFRNVINPRAFFGCVCSKAPQFRGYQQQDSHELLRCLLDGLCTEELSMRKRVSSSRENGNSSNQGPTFVDAVFGGQISSTVRCVECGHSSTVYESFLDLSLPVPTRKCPPKTAQPTSRAKKTKLPPKRSGKVRSKINKDKSSAPSSSVATPSTSSEVSCQPQSSSTDPNVIEQWGLVMKNLSAVQESENEQVFEDSAEQTSTLLNDCTWLDYLDMGNMSDDNDFVSQNNDASTVQDSENKNALNDVLLQPDSESGNQVSMLNGEPNVNPDFSSVNPWEEELPLQVQGSEVLLLPYKEECSVTEEIIGREDEASSSVVGGGQDEFDGFGDLFNEPEVAAGPTARPSVGEGGTETGFVASESDPDEVDDSDSPVSVESCLAHFIKPELLANENAWHCENCSRILQRQRLEVKKQVRSSAQILINGCETRAESDSLSLNMGLCPADVRNLSNGNLNSSTGYNHFGEDLHYGKINCSSIENGRSDKLNAAVCQQEEGNNEMKDALPVQSNTSDCNNICSRESYIDQAIESCADEPRTAGCTSYNVPQTYSGIFDGKHESEEIEDEEINSKCVKVKRDATKRVLIYRTPPILTIHLKRFSQDARGRLSKLNGHVSFREKIDLRPYMDSRSTDGEKYEYRLIGVVEHSGTMRGGHYVAYVRGGERSRGKAERENNGHVWYYASDAHVRQVSLDEVLHSKLSVPGNIHGGYAWKFHQYCGGRWSNFSSSSSSSSTWCVARSDATTQALQTALDYACGAGADCSPLQSTGLCYLPNTIQAHASYAFNSYYQRKAMAPGSCDFAGTSTIAQTDPSYGSCVYPSTVSTAGGTTTPTTPPATGIFSAPTTPTTPTFGGGSVAGFTPGMTPMIPDTDDNSKASLESMIPTILMHLSFMFVLSFTLN</sequence>
<dbReference type="GO" id="GO:0004843">
    <property type="term" value="F:cysteine-type deubiquitinase activity"/>
    <property type="evidence" value="ECO:0007669"/>
    <property type="project" value="UniProtKB-EC"/>
</dbReference>
<evidence type="ECO:0000256" key="20">
    <source>
        <dbReference type="SAM" id="MobiDB-lite"/>
    </source>
</evidence>
<keyword evidence="16" id="KW-0325">Glycoprotein</keyword>
<dbReference type="GO" id="GO:0006508">
    <property type="term" value="P:proteolysis"/>
    <property type="evidence" value="ECO:0007669"/>
    <property type="project" value="UniProtKB-KW"/>
</dbReference>
<dbReference type="InterPro" id="IPR038765">
    <property type="entry name" value="Papain-like_cys_pep_sf"/>
</dbReference>
<dbReference type="GO" id="GO:0005829">
    <property type="term" value="C:cytosol"/>
    <property type="evidence" value="ECO:0007669"/>
    <property type="project" value="TreeGrafter"/>
</dbReference>
<evidence type="ECO:0000256" key="7">
    <source>
        <dbReference type="ARBA" id="ARBA00022670"/>
    </source>
</evidence>
<accession>A0A314Z4Q9</accession>
<dbReference type="GO" id="GO:0005886">
    <property type="term" value="C:plasma membrane"/>
    <property type="evidence" value="ECO:0007669"/>
    <property type="project" value="UniProtKB-SubCell"/>
</dbReference>
<dbReference type="EC" id="3.4.19.12" evidence="4"/>
<feature type="domain" description="UBP-type" evidence="22">
    <location>
        <begin position="49"/>
        <end position="186"/>
    </location>
</feature>
<keyword evidence="15" id="KW-1015">Disulfide bond</keyword>
<dbReference type="InterPro" id="IPR013083">
    <property type="entry name" value="Znf_RING/FYVE/PHD"/>
</dbReference>
<feature type="compositionally biased region" description="Low complexity" evidence="20">
    <location>
        <begin position="428"/>
        <end position="452"/>
    </location>
</feature>
<dbReference type="AlphaFoldDB" id="A0A314Z4Q9"/>
<feature type="compositionally biased region" description="Acidic residues" evidence="20">
    <location>
        <begin position="646"/>
        <end position="655"/>
    </location>
</feature>
<keyword evidence="6" id="KW-0336">GPI-anchor</keyword>
<dbReference type="OrthoDB" id="2020758at2759"/>
<feature type="compositionally biased region" description="Basic residues" evidence="20">
    <location>
        <begin position="1"/>
        <end position="10"/>
    </location>
</feature>
<evidence type="ECO:0000256" key="16">
    <source>
        <dbReference type="ARBA" id="ARBA00023180"/>
    </source>
</evidence>
<keyword evidence="7" id="KW-0645">Protease</keyword>
<keyword evidence="10 19" id="KW-0863">Zinc-finger</keyword>
<comment type="function">
    <text evidence="18">Recognizes and hydrolyzes the peptide bond at the C-terminal Gly of ubiquitin. Involved in the processing of poly-ubiquitin precursors as well as that of ubiquitinated proteins. Is involved in resistance to the arginine analog canavanine (CAN).</text>
</comment>
<dbReference type="GO" id="GO:0005634">
    <property type="term" value="C:nucleus"/>
    <property type="evidence" value="ECO:0007669"/>
    <property type="project" value="TreeGrafter"/>
</dbReference>
<dbReference type="InterPro" id="IPR028889">
    <property type="entry name" value="USP"/>
</dbReference>
<dbReference type="GO" id="GO:0016579">
    <property type="term" value="P:protein deubiquitination"/>
    <property type="evidence" value="ECO:0007669"/>
    <property type="project" value="InterPro"/>
</dbReference>
<comment type="similarity">
    <text evidence="3">Belongs to the peptidase C19 family.</text>
</comment>
<evidence type="ECO:0000256" key="19">
    <source>
        <dbReference type="PROSITE-ProRule" id="PRU00502"/>
    </source>
</evidence>
<feature type="region of interest" description="Disordered" evidence="20">
    <location>
        <begin position="1"/>
        <end position="58"/>
    </location>
</feature>
<dbReference type="SUPFAM" id="SSF54001">
    <property type="entry name" value="Cysteine proteinases"/>
    <property type="match status" value="1"/>
</dbReference>
<evidence type="ECO:0000256" key="14">
    <source>
        <dbReference type="ARBA" id="ARBA00023136"/>
    </source>
</evidence>
<evidence type="ECO:0000256" key="12">
    <source>
        <dbReference type="ARBA" id="ARBA00022801"/>
    </source>
</evidence>
<evidence type="ECO:0000256" key="1">
    <source>
        <dbReference type="ARBA" id="ARBA00000707"/>
    </source>
</evidence>
<dbReference type="GO" id="GO:0098552">
    <property type="term" value="C:side of membrane"/>
    <property type="evidence" value="ECO:0007669"/>
    <property type="project" value="UniProtKB-KW"/>
</dbReference>
<dbReference type="FunFam" id="3.30.40.10:FF:000900">
    <property type="entry name" value="Ubiquitinyl hydrolase 1"/>
    <property type="match status" value="1"/>
</dbReference>
<evidence type="ECO:0000256" key="3">
    <source>
        <dbReference type="ARBA" id="ARBA00009085"/>
    </source>
</evidence>
<organism evidence="23 24">
    <name type="scientific">Prunus yedoensis var. nudiflora</name>
    <dbReference type="NCBI Taxonomy" id="2094558"/>
    <lineage>
        <taxon>Eukaryota</taxon>
        <taxon>Viridiplantae</taxon>
        <taxon>Streptophyta</taxon>
        <taxon>Embryophyta</taxon>
        <taxon>Tracheophyta</taxon>
        <taxon>Spermatophyta</taxon>
        <taxon>Magnoliopsida</taxon>
        <taxon>eudicotyledons</taxon>
        <taxon>Gunneridae</taxon>
        <taxon>Pentapetalae</taxon>
        <taxon>rosids</taxon>
        <taxon>fabids</taxon>
        <taxon>Rosales</taxon>
        <taxon>Rosaceae</taxon>
        <taxon>Amygdaloideae</taxon>
        <taxon>Amygdaleae</taxon>
        <taxon>Prunus</taxon>
    </lineage>
</organism>
<dbReference type="PROSITE" id="PS00972">
    <property type="entry name" value="USP_1"/>
    <property type="match status" value="1"/>
</dbReference>
<comment type="caution">
    <text evidence="23">The sequence shown here is derived from an EMBL/GenBank/DDBJ whole genome shotgun (WGS) entry which is preliminary data.</text>
</comment>
<dbReference type="Gene3D" id="3.90.70.10">
    <property type="entry name" value="Cysteine proteinases"/>
    <property type="match status" value="3"/>
</dbReference>
<dbReference type="PANTHER" id="PTHR24006">
    <property type="entry name" value="UBIQUITIN CARBOXYL-TERMINAL HYDROLASE"/>
    <property type="match status" value="1"/>
</dbReference>
<dbReference type="PROSITE" id="PS50271">
    <property type="entry name" value="ZF_UBP"/>
    <property type="match status" value="1"/>
</dbReference>
<dbReference type="InterPro" id="IPR018200">
    <property type="entry name" value="USP_CS"/>
</dbReference>
<feature type="compositionally biased region" description="Basic and acidic residues" evidence="20">
    <location>
        <begin position="45"/>
        <end position="58"/>
    </location>
</feature>
<keyword evidence="11" id="KW-0833">Ubl conjugation pathway</keyword>
<feature type="region of interest" description="Disordered" evidence="20">
    <location>
        <begin position="621"/>
        <end position="656"/>
    </location>
</feature>